<accession>A0A481YNV8</accession>
<dbReference type="EMBL" id="MK500301">
    <property type="protein sequence ID" value="QBK85013.1"/>
    <property type="molecule type" value="Genomic_DNA"/>
</dbReference>
<evidence type="ECO:0000313" key="1">
    <source>
        <dbReference type="EMBL" id="QBK85013.1"/>
    </source>
</evidence>
<gene>
    <name evidence="1" type="ORF">LCDPAC02_02120</name>
</gene>
<reference evidence="1" key="1">
    <citation type="journal article" date="2019" name="MBio">
        <title>Virus Genomes from Deep Sea Sediments Expand the Ocean Megavirome and Support Independent Origins of Viral Gigantism.</title>
        <authorList>
            <person name="Backstrom D."/>
            <person name="Yutin N."/>
            <person name="Jorgensen S.L."/>
            <person name="Dharamshi J."/>
            <person name="Homa F."/>
            <person name="Zaremba-Niedwiedzka K."/>
            <person name="Spang A."/>
            <person name="Wolf Y.I."/>
            <person name="Koonin E.V."/>
            <person name="Ettema T.J."/>
        </authorList>
    </citation>
    <scope>NUCLEOTIDE SEQUENCE</scope>
</reference>
<dbReference type="Gene3D" id="2.60.120.590">
    <property type="entry name" value="Alpha-ketoglutarate-dependent dioxygenase AlkB-like"/>
    <property type="match status" value="1"/>
</dbReference>
<organism evidence="1">
    <name type="scientific">Pithovirus LCDPAC02</name>
    <dbReference type="NCBI Taxonomy" id="2506601"/>
    <lineage>
        <taxon>Viruses</taxon>
        <taxon>Pithoviruses</taxon>
    </lineage>
</organism>
<dbReference type="InterPro" id="IPR037151">
    <property type="entry name" value="AlkB-like_sf"/>
</dbReference>
<proteinExistence type="predicted"/>
<protein>
    <submittedName>
        <fullName evidence="1">Uncharacterized protein</fullName>
    </submittedName>
</protein>
<sequence length="110" mass="13376">MFNEIRLRTIYEFGILENNILYLNKNKSSWVEMYLLPENMSDVNNFEELWNIHPLEQKDITVFGKKTKEPRYVESYGNVDYVYSGRIHKKKKFQKTLKYILSLQTNILYR</sequence>
<name>A0A481YNV8_9VIRU</name>
<dbReference type="SUPFAM" id="SSF51197">
    <property type="entry name" value="Clavaminate synthase-like"/>
    <property type="match status" value="1"/>
</dbReference>